<comment type="caution">
    <text evidence="2">The sequence shown here is derived from an EMBL/GenBank/DDBJ whole genome shotgun (WGS) entry which is preliminary data.</text>
</comment>
<dbReference type="PANTHER" id="PTHR34075">
    <property type="entry name" value="BLR3430 PROTEIN"/>
    <property type="match status" value="1"/>
</dbReference>
<evidence type="ECO:0000313" key="2">
    <source>
        <dbReference type="EMBL" id="GAA3528221.1"/>
    </source>
</evidence>
<dbReference type="InterPro" id="IPR052513">
    <property type="entry name" value="Thioester_dehydratase-like"/>
</dbReference>
<accession>A0ABP6V3L2</accession>
<dbReference type="Proteomes" id="UP001500301">
    <property type="component" value="Unassembled WGS sequence"/>
</dbReference>
<gene>
    <name evidence="2" type="ORF">GCM10022263_16060</name>
</gene>
<sequence length="144" mass="15631">MAAATFSEVLPTGPAHDGNDQGFWDGLRAGALCLPRCAACGTWRTVGRPLCADCWSFDSTWEPVRAAGTVFSWARSQRQLMSELDVAVPYVSIVVALDDVPVRLLGLLVGTDQAPRIGDRVVGEIQRPANAEWPVLRWRPEVAA</sequence>
<name>A0ABP6V3L2_9ACTN</name>
<reference evidence="3" key="1">
    <citation type="journal article" date="2019" name="Int. J. Syst. Evol. Microbiol.">
        <title>The Global Catalogue of Microorganisms (GCM) 10K type strain sequencing project: providing services to taxonomists for standard genome sequencing and annotation.</title>
        <authorList>
            <consortium name="The Broad Institute Genomics Platform"/>
            <consortium name="The Broad Institute Genome Sequencing Center for Infectious Disease"/>
            <person name="Wu L."/>
            <person name="Ma J."/>
        </authorList>
    </citation>
    <scope>NUCLEOTIDE SEQUENCE [LARGE SCALE GENOMIC DNA]</scope>
    <source>
        <strain evidence="3">JCM 17460</strain>
    </source>
</reference>
<dbReference type="Pfam" id="PF01796">
    <property type="entry name" value="OB_ChsH2_C"/>
    <property type="match status" value="1"/>
</dbReference>
<organism evidence="2 3">
    <name type="scientific">Nocardioides daeguensis</name>
    <dbReference type="NCBI Taxonomy" id="908359"/>
    <lineage>
        <taxon>Bacteria</taxon>
        <taxon>Bacillati</taxon>
        <taxon>Actinomycetota</taxon>
        <taxon>Actinomycetes</taxon>
        <taxon>Propionibacteriales</taxon>
        <taxon>Nocardioidaceae</taxon>
        <taxon>Nocardioides</taxon>
    </lineage>
</organism>
<dbReference type="EMBL" id="BAABBB010000009">
    <property type="protein sequence ID" value="GAA3528221.1"/>
    <property type="molecule type" value="Genomic_DNA"/>
</dbReference>
<protein>
    <submittedName>
        <fullName evidence="2">OB-fold domain-containing protein</fullName>
    </submittedName>
</protein>
<dbReference type="InterPro" id="IPR002878">
    <property type="entry name" value="ChsH2_C"/>
</dbReference>
<feature type="domain" description="ChsH2 C-terminal OB-fold" evidence="1">
    <location>
        <begin position="61"/>
        <end position="121"/>
    </location>
</feature>
<dbReference type="PANTHER" id="PTHR34075:SF5">
    <property type="entry name" value="BLR3430 PROTEIN"/>
    <property type="match status" value="1"/>
</dbReference>
<dbReference type="RefSeq" id="WP_218233296.1">
    <property type="nucleotide sequence ID" value="NZ_BAABBB010000009.1"/>
</dbReference>
<evidence type="ECO:0000313" key="3">
    <source>
        <dbReference type="Proteomes" id="UP001500301"/>
    </source>
</evidence>
<keyword evidence="3" id="KW-1185">Reference proteome</keyword>
<evidence type="ECO:0000259" key="1">
    <source>
        <dbReference type="Pfam" id="PF01796"/>
    </source>
</evidence>
<proteinExistence type="predicted"/>